<name>A0A1U7I6E6_9CYAN</name>
<evidence type="ECO:0000313" key="2">
    <source>
        <dbReference type="Proteomes" id="UP000185860"/>
    </source>
</evidence>
<dbReference type="STRING" id="454136.NIES2119_27595"/>
<reference evidence="1 2" key="1">
    <citation type="submission" date="2016-11" db="EMBL/GenBank/DDBJ databases">
        <title>Draft Genome Sequences of Nine Cyanobacterial Strains from Diverse Habitats.</title>
        <authorList>
            <person name="Zhu T."/>
            <person name="Hou S."/>
            <person name="Lu X."/>
            <person name="Hess W.R."/>
        </authorList>
    </citation>
    <scope>NUCLEOTIDE SEQUENCE [LARGE SCALE GENOMIC DNA]</scope>
    <source>
        <strain evidence="1 2">IAM M-71</strain>
    </source>
</reference>
<accession>A0A1U7I6E6</accession>
<gene>
    <name evidence="1" type="ORF">NIES2119_27595</name>
</gene>
<evidence type="ECO:0000313" key="1">
    <source>
        <dbReference type="EMBL" id="OKH31872.1"/>
    </source>
</evidence>
<dbReference type="Proteomes" id="UP000185860">
    <property type="component" value="Unassembled WGS sequence"/>
</dbReference>
<dbReference type="Pfam" id="PF01724">
    <property type="entry name" value="DUF29"/>
    <property type="match status" value="1"/>
</dbReference>
<dbReference type="InterPro" id="IPR002636">
    <property type="entry name" value="DUF29"/>
</dbReference>
<dbReference type="PANTHER" id="PTHR34235:SF4">
    <property type="entry name" value="SLR0291 PROTEIN"/>
    <property type="match status" value="1"/>
</dbReference>
<comment type="caution">
    <text evidence="1">The sequence shown here is derived from an EMBL/GenBank/DDBJ whole genome shotgun (WGS) entry which is preliminary data.</text>
</comment>
<organism evidence="1 2">
    <name type="scientific">[Phormidium ambiguum] IAM M-71</name>
    <dbReference type="NCBI Taxonomy" id="454136"/>
    <lineage>
        <taxon>Bacteria</taxon>
        <taxon>Bacillati</taxon>
        <taxon>Cyanobacteriota</taxon>
        <taxon>Cyanophyceae</taxon>
        <taxon>Oscillatoriophycideae</taxon>
        <taxon>Aerosakkonematales</taxon>
        <taxon>Aerosakkonemataceae</taxon>
        <taxon>Floridanema</taxon>
    </lineage>
</organism>
<sequence>MGIKPSEEETMNLPLFDLYETDFYAWTQRQVELLRKRDLNNLDIENLIEEIDSLGKQEKRELVNRLGILLGHLLKWEYQPSRRSRSWVATIREQRYRLLKLLEENPSLTPYLPEAMTQAYQSGLALAVKETDMPFKTFPSGNSYTWEQIENPDFFPGIQLDSDEDLLN</sequence>
<proteinExistence type="predicted"/>
<evidence type="ECO:0008006" key="3">
    <source>
        <dbReference type="Google" id="ProtNLM"/>
    </source>
</evidence>
<dbReference type="PANTHER" id="PTHR34235">
    <property type="entry name" value="SLR1203 PROTEIN-RELATED"/>
    <property type="match status" value="1"/>
</dbReference>
<protein>
    <recommendedName>
        <fullName evidence="3">DUF29 domain-containing protein</fullName>
    </recommendedName>
</protein>
<dbReference type="AlphaFoldDB" id="A0A1U7I6E6"/>
<dbReference type="Gene3D" id="1.20.1220.20">
    <property type="entry name" value="Uncharcterised protein PF01724"/>
    <property type="match status" value="1"/>
</dbReference>
<dbReference type="EMBL" id="MRCE01000045">
    <property type="protein sequence ID" value="OKH31872.1"/>
    <property type="molecule type" value="Genomic_DNA"/>
</dbReference>